<dbReference type="Gene3D" id="1.25.40.20">
    <property type="entry name" value="Ankyrin repeat-containing domain"/>
    <property type="match status" value="1"/>
</dbReference>
<feature type="repeat" description="ANK" evidence="3">
    <location>
        <begin position="375"/>
        <end position="407"/>
    </location>
</feature>
<dbReference type="InterPro" id="IPR002110">
    <property type="entry name" value="Ankyrin_rpt"/>
</dbReference>
<name>A0A6L2Q119_COPFO</name>
<feature type="region of interest" description="Disordered" evidence="4">
    <location>
        <begin position="1"/>
        <end position="22"/>
    </location>
</feature>
<keyword evidence="1" id="KW-0677">Repeat</keyword>
<dbReference type="PANTHER" id="PTHR24173">
    <property type="entry name" value="ANKYRIN REPEAT CONTAINING"/>
    <property type="match status" value="1"/>
</dbReference>
<evidence type="ECO:0000256" key="1">
    <source>
        <dbReference type="ARBA" id="ARBA00022737"/>
    </source>
</evidence>
<dbReference type="AlphaFoldDB" id="A0A6L2Q119"/>
<feature type="region of interest" description="Disordered" evidence="4">
    <location>
        <begin position="155"/>
        <end position="181"/>
    </location>
</feature>
<dbReference type="Proteomes" id="UP000502823">
    <property type="component" value="Unassembled WGS sequence"/>
</dbReference>
<dbReference type="SMART" id="SM00248">
    <property type="entry name" value="ANK"/>
    <property type="match status" value="3"/>
</dbReference>
<proteinExistence type="predicted"/>
<dbReference type="InterPro" id="IPR036770">
    <property type="entry name" value="Ankyrin_rpt-contain_sf"/>
</dbReference>
<dbReference type="OrthoDB" id="5406014at2759"/>
<evidence type="ECO:0000313" key="5">
    <source>
        <dbReference type="EMBL" id="GFG38174.1"/>
    </source>
</evidence>
<reference evidence="6" key="1">
    <citation type="submission" date="2020-01" db="EMBL/GenBank/DDBJ databases">
        <title>Draft genome sequence of the Termite Coptotermes fromosanus.</title>
        <authorList>
            <person name="Itakura S."/>
            <person name="Yosikawa Y."/>
            <person name="Umezawa K."/>
        </authorList>
    </citation>
    <scope>NUCLEOTIDE SEQUENCE [LARGE SCALE GENOMIC DNA]</scope>
</reference>
<dbReference type="SUPFAM" id="SSF48403">
    <property type="entry name" value="Ankyrin repeat"/>
    <property type="match status" value="1"/>
</dbReference>
<dbReference type="PROSITE" id="PS50088">
    <property type="entry name" value="ANK_REPEAT"/>
    <property type="match status" value="2"/>
</dbReference>
<dbReference type="PRINTS" id="PR01415">
    <property type="entry name" value="ANKYRIN"/>
</dbReference>
<dbReference type="EMBL" id="BLKM01012983">
    <property type="protein sequence ID" value="GFG38174.1"/>
    <property type="molecule type" value="Genomic_DNA"/>
</dbReference>
<protein>
    <submittedName>
        <fullName evidence="5">Uncharacterized protein</fullName>
    </submittedName>
</protein>
<feature type="region of interest" description="Disordered" evidence="4">
    <location>
        <begin position="542"/>
        <end position="577"/>
    </location>
</feature>
<evidence type="ECO:0000313" key="6">
    <source>
        <dbReference type="Proteomes" id="UP000502823"/>
    </source>
</evidence>
<dbReference type="InParanoid" id="A0A6L2Q119"/>
<sequence length="577" mass="61682">MEDLIKYSRRNAPPSRTREPNPYSVVSYDNTCVAAEKYGDITSIPSPAALSLKQWTVKHVPSWAIAPILQFVLFQSSTRSMSQLPALSAPSATDPGPLRVTVHYHHHPALGSITGANRTTPSALRRYARSYTDNVVSAVSTSAVGLEEGRGVRRVRFDLPPKPPPPSLLHSGAASGKLAQQKQAAGVESWLRSRAGISSFFSSSLSHERQLNLTAGGGQVLTGAGRAVVATTAVAASRTHDTERYRRGTLPPTSPPGAACPGTDCSPEAAALLKAARDGDEDALSVALQEAERVGLPAEDLNCQDGSGRTPVSYIVSNGLLSMLEAILELPGVDINKPDNEGNTPLHFAAQAGHVEVMNFMLSKCTVEVDARNALGFTPLMKAALQGRTKCAKILLLAGASPTLRDTGRGLRAEQWARFCGRYVCAEVIEKFARHRLLERTTAYGRWGSEPELGTRILMGAAKVPTSSGQNSSQSTGFKSRLRRAFRANSSASQSPPNRYSLVTQLTTAALCASSPVLPTPNVPPIVRSLMRPLTVPKLQVTPAASVEASDSPVEYQTTKDRPPTTRPSSTKLKKKK</sequence>
<keyword evidence="6" id="KW-1185">Reference proteome</keyword>
<dbReference type="Pfam" id="PF12796">
    <property type="entry name" value="Ank_2"/>
    <property type="match status" value="1"/>
</dbReference>
<evidence type="ECO:0000256" key="2">
    <source>
        <dbReference type="ARBA" id="ARBA00023043"/>
    </source>
</evidence>
<accession>A0A6L2Q119</accession>
<organism evidence="5 6">
    <name type="scientific">Coptotermes formosanus</name>
    <name type="common">Formosan subterranean termite</name>
    <dbReference type="NCBI Taxonomy" id="36987"/>
    <lineage>
        <taxon>Eukaryota</taxon>
        <taxon>Metazoa</taxon>
        <taxon>Ecdysozoa</taxon>
        <taxon>Arthropoda</taxon>
        <taxon>Hexapoda</taxon>
        <taxon>Insecta</taxon>
        <taxon>Pterygota</taxon>
        <taxon>Neoptera</taxon>
        <taxon>Polyneoptera</taxon>
        <taxon>Dictyoptera</taxon>
        <taxon>Blattodea</taxon>
        <taxon>Blattoidea</taxon>
        <taxon>Termitoidae</taxon>
        <taxon>Rhinotermitidae</taxon>
        <taxon>Coptotermes</taxon>
    </lineage>
</organism>
<comment type="caution">
    <text evidence="5">The sequence shown here is derived from an EMBL/GenBank/DDBJ whole genome shotgun (WGS) entry which is preliminary data.</text>
</comment>
<feature type="region of interest" description="Disordered" evidence="4">
    <location>
        <begin position="239"/>
        <end position="263"/>
    </location>
</feature>
<evidence type="ECO:0000256" key="4">
    <source>
        <dbReference type="SAM" id="MobiDB-lite"/>
    </source>
</evidence>
<keyword evidence="2 3" id="KW-0040">ANK repeat</keyword>
<dbReference type="PROSITE" id="PS50297">
    <property type="entry name" value="ANK_REP_REGION"/>
    <property type="match status" value="2"/>
</dbReference>
<gene>
    <name evidence="5" type="ORF">Cfor_03782</name>
</gene>
<feature type="repeat" description="ANK" evidence="3">
    <location>
        <begin position="341"/>
        <end position="364"/>
    </location>
</feature>
<dbReference type="PANTHER" id="PTHR24173:SF40">
    <property type="entry name" value="AGAP006757-PA"/>
    <property type="match status" value="1"/>
</dbReference>
<evidence type="ECO:0000256" key="3">
    <source>
        <dbReference type="PROSITE-ProRule" id="PRU00023"/>
    </source>
</evidence>